<feature type="non-terminal residue" evidence="2">
    <location>
        <position position="23"/>
    </location>
</feature>
<dbReference type="AlphaFoldDB" id="A0A392TCQ1"/>
<evidence type="ECO:0000313" key="2">
    <source>
        <dbReference type="EMBL" id="MCI58000.1"/>
    </source>
</evidence>
<evidence type="ECO:0000256" key="1">
    <source>
        <dbReference type="SAM" id="MobiDB-lite"/>
    </source>
</evidence>
<keyword evidence="3" id="KW-1185">Reference proteome</keyword>
<dbReference type="EMBL" id="LXQA010538683">
    <property type="protein sequence ID" value="MCI58000.1"/>
    <property type="molecule type" value="Genomic_DNA"/>
</dbReference>
<evidence type="ECO:0000313" key="3">
    <source>
        <dbReference type="Proteomes" id="UP000265520"/>
    </source>
</evidence>
<proteinExistence type="predicted"/>
<organism evidence="2 3">
    <name type="scientific">Trifolium medium</name>
    <dbReference type="NCBI Taxonomy" id="97028"/>
    <lineage>
        <taxon>Eukaryota</taxon>
        <taxon>Viridiplantae</taxon>
        <taxon>Streptophyta</taxon>
        <taxon>Embryophyta</taxon>
        <taxon>Tracheophyta</taxon>
        <taxon>Spermatophyta</taxon>
        <taxon>Magnoliopsida</taxon>
        <taxon>eudicotyledons</taxon>
        <taxon>Gunneridae</taxon>
        <taxon>Pentapetalae</taxon>
        <taxon>rosids</taxon>
        <taxon>fabids</taxon>
        <taxon>Fabales</taxon>
        <taxon>Fabaceae</taxon>
        <taxon>Papilionoideae</taxon>
        <taxon>50 kb inversion clade</taxon>
        <taxon>NPAAA clade</taxon>
        <taxon>Hologalegina</taxon>
        <taxon>IRL clade</taxon>
        <taxon>Trifolieae</taxon>
        <taxon>Trifolium</taxon>
    </lineage>
</organism>
<protein>
    <submittedName>
        <fullName evidence="2">Uncharacterized protein</fullName>
    </submittedName>
</protein>
<sequence>MIALRPAQPDTLQLRPAQVPAFQ</sequence>
<feature type="region of interest" description="Disordered" evidence="1">
    <location>
        <begin position="1"/>
        <end position="23"/>
    </location>
</feature>
<accession>A0A392TCQ1</accession>
<comment type="caution">
    <text evidence="2">The sequence shown here is derived from an EMBL/GenBank/DDBJ whole genome shotgun (WGS) entry which is preliminary data.</text>
</comment>
<name>A0A392TCQ1_9FABA</name>
<dbReference type="Proteomes" id="UP000265520">
    <property type="component" value="Unassembled WGS sequence"/>
</dbReference>
<reference evidence="2 3" key="1">
    <citation type="journal article" date="2018" name="Front. Plant Sci.">
        <title>Red Clover (Trifolium pratense) and Zigzag Clover (T. medium) - A Picture of Genomic Similarities and Differences.</title>
        <authorList>
            <person name="Dluhosova J."/>
            <person name="Istvanek J."/>
            <person name="Nedelnik J."/>
            <person name="Repkova J."/>
        </authorList>
    </citation>
    <scope>NUCLEOTIDE SEQUENCE [LARGE SCALE GENOMIC DNA]</scope>
    <source>
        <strain evidence="3">cv. 10/8</strain>
        <tissue evidence="2">Leaf</tissue>
    </source>
</reference>